<protein>
    <submittedName>
        <fullName evidence="1">Predicted nucleic-acid-binding protein (DUF448 domain)</fullName>
    </submittedName>
</protein>
<gene>
    <name evidence="1" type="ORF">CIG1485E_0376</name>
</gene>
<keyword evidence="2" id="KW-1185">Reference proteome</keyword>
<evidence type="ECO:0000313" key="1">
    <source>
        <dbReference type="EMBL" id="AII14245.1"/>
    </source>
</evidence>
<dbReference type="Gene3D" id="3.30.1230.10">
    <property type="entry name" value="YlxR-like"/>
    <property type="match status" value="1"/>
</dbReference>
<dbReference type="STRING" id="1244531.CIG2463D_0381"/>
<dbReference type="EMBL" id="CP009043">
    <property type="protein sequence ID" value="AII14245.1"/>
    <property type="molecule type" value="Genomic_DNA"/>
</dbReference>
<sequence length="78" mass="9114">MNKFHKPIRMCVVCKGRFFQKELFKFGSINGEITPNPKNIRSFYICNECINKDKKDLKKPLSRFSKNSVNLKEMLANG</sequence>
<dbReference type="PATRIC" id="fig|1244531.5.peg.387"/>
<dbReference type="KEGG" id="caj:CIG1485E_0376"/>
<organism evidence="1 2">
    <name type="scientific">Campylobacter iguaniorum</name>
    <dbReference type="NCBI Taxonomy" id="1244531"/>
    <lineage>
        <taxon>Bacteria</taxon>
        <taxon>Pseudomonadati</taxon>
        <taxon>Campylobacterota</taxon>
        <taxon>Epsilonproteobacteria</taxon>
        <taxon>Campylobacterales</taxon>
        <taxon>Campylobacteraceae</taxon>
        <taxon>Campylobacter</taxon>
    </lineage>
</organism>
<dbReference type="SUPFAM" id="SSF64376">
    <property type="entry name" value="YlxR-like"/>
    <property type="match status" value="1"/>
</dbReference>
<dbReference type="InterPro" id="IPR035931">
    <property type="entry name" value="YlxR-like_sf"/>
</dbReference>
<dbReference type="eggNOG" id="COG2740">
    <property type="taxonomic scope" value="Bacteria"/>
</dbReference>
<proteinExistence type="predicted"/>
<dbReference type="RefSeq" id="WP_038453110.1">
    <property type="nucleotide sequence ID" value="NZ_CP009043.1"/>
</dbReference>
<reference evidence="2" key="1">
    <citation type="journal article" date="2014" name="Genome Announc.">
        <title>Complete Genome Sequence of Campylobacter iguaniorum Strain 1485ET, Isolated from a Bearded Dragon (Pogona vitticeps).</title>
        <authorList>
            <person name="Gilbert M.J."/>
            <person name="Miller W.G."/>
            <person name="Yee E."/>
            <person name="Kik M."/>
            <person name="Wagenaar J.A."/>
            <person name="Duim B."/>
        </authorList>
    </citation>
    <scope>NUCLEOTIDE SEQUENCE [LARGE SCALE GENOMIC DNA]</scope>
    <source>
        <strain evidence="2">1485E</strain>
    </source>
</reference>
<dbReference type="AlphaFoldDB" id="A0A076F7L4"/>
<dbReference type="Proteomes" id="UP000028486">
    <property type="component" value="Chromosome"/>
</dbReference>
<dbReference type="HOGENOM" id="CLU_177573_0_0_7"/>
<dbReference type="OrthoDB" id="5518171at2"/>
<accession>A0A076F7L4</accession>
<name>A0A076F7L4_9BACT</name>
<evidence type="ECO:0000313" key="2">
    <source>
        <dbReference type="Proteomes" id="UP000028486"/>
    </source>
</evidence>